<proteinExistence type="predicted"/>
<keyword evidence="3" id="KW-1185">Reference proteome</keyword>
<dbReference type="SUPFAM" id="SSF48403">
    <property type="entry name" value="Ankyrin repeat"/>
    <property type="match status" value="1"/>
</dbReference>
<evidence type="ECO:0000256" key="1">
    <source>
        <dbReference type="SAM" id="MobiDB-lite"/>
    </source>
</evidence>
<dbReference type="InterPro" id="IPR036770">
    <property type="entry name" value="Ankyrin_rpt-contain_sf"/>
</dbReference>
<organism evidence="2 3">
    <name type="scientific">Vanilla planifolia</name>
    <name type="common">Vanilla</name>
    <dbReference type="NCBI Taxonomy" id="51239"/>
    <lineage>
        <taxon>Eukaryota</taxon>
        <taxon>Viridiplantae</taxon>
        <taxon>Streptophyta</taxon>
        <taxon>Embryophyta</taxon>
        <taxon>Tracheophyta</taxon>
        <taxon>Spermatophyta</taxon>
        <taxon>Magnoliopsida</taxon>
        <taxon>Liliopsida</taxon>
        <taxon>Asparagales</taxon>
        <taxon>Orchidaceae</taxon>
        <taxon>Vanilloideae</taxon>
        <taxon>Vanilleae</taxon>
        <taxon>Vanilla</taxon>
    </lineage>
</organism>
<sequence length="259" mass="29497">MCITGKHQNYLAALTSILNLLPVFSRIQNLTEQKINHTGTMELIECLAGDPTYWEFIGRGKTGELGQRPSFLDEVPDVDDQPRFDSDKLPTEIPDTEDNDDKHQYRNQTNGYTQHDRNTTKSGNKAADVGLQRWNDSPLITGAKLGLYEFVEKILEVYPQSVNLLDAEGKNILQVAIQLGQEKILDTLAWRIAGRIPCSHHAFFTPETKKTTPFFTMLPRRRSRRTKPQLCRCSMRCSGSRRCKSWCPKICSTAGTHRR</sequence>
<protein>
    <submittedName>
        <fullName evidence="2">Uncharacterized protein</fullName>
    </submittedName>
</protein>
<dbReference type="Proteomes" id="UP000636800">
    <property type="component" value="Chromosome 7"/>
</dbReference>
<reference evidence="2 3" key="1">
    <citation type="journal article" date="2020" name="Nat. Food">
        <title>A phased Vanilla planifolia genome enables genetic improvement of flavour and production.</title>
        <authorList>
            <person name="Hasing T."/>
            <person name="Tang H."/>
            <person name="Brym M."/>
            <person name="Khazi F."/>
            <person name="Huang T."/>
            <person name="Chambers A.H."/>
        </authorList>
    </citation>
    <scope>NUCLEOTIDE SEQUENCE [LARGE SCALE GENOMIC DNA]</scope>
    <source>
        <tissue evidence="2">Leaf</tissue>
    </source>
</reference>
<accession>A0A835QLE2</accession>
<evidence type="ECO:0000313" key="2">
    <source>
        <dbReference type="EMBL" id="KAG0473101.1"/>
    </source>
</evidence>
<dbReference type="OrthoDB" id="6372431at2759"/>
<dbReference type="AlphaFoldDB" id="A0A835QLE2"/>
<dbReference type="EMBL" id="JADCNL010000007">
    <property type="protein sequence ID" value="KAG0473101.1"/>
    <property type="molecule type" value="Genomic_DNA"/>
</dbReference>
<gene>
    <name evidence="2" type="ORF">HPP92_014958</name>
</gene>
<comment type="caution">
    <text evidence="2">The sequence shown here is derived from an EMBL/GenBank/DDBJ whole genome shotgun (WGS) entry which is preliminary data.</text>
</comment>
<feature type="compositionally biased region" description="Basic and acidic residues" evidence="1">
    <location>
        <begin position="80"/>
        <end position="90"/>
    </location>
</feature>
<evidence type="ECO:0000313" key="3">
    <source>
        <dbReference type="Proteomes" id="UP000636800"/>
    </source>
</evidence>
<name>A0A835QLE2_VANPL</name>
<feature type="region of interest" description="Disordered" evidence="1">
    <location>
        <begin position="65"/>
        <end position="124"/>
    </location>
</feature>